<name>A0A8J5MRP3_HOMAM</name>
<organism evidence="1 2">
    <name type="scientific">Homarus americanus</name>
    <name type="common">American lobster</name>
    <dbReference type="NCBI Taxonomy" id="6706"/>
    <lineage>
        <taxon>Eukaryota</taxon>
        <taxon>Metazoa</taxon>
        <taxon>Ecdysozoa</taxon>
        <taxon>Arthropoda</taxon>
        <taxon>Crustacea</taxon>
        <taxon>Multicrustacea</taxon>
        <taxon>Malacostraca</taxon>
        <taxon>Eumalacostraca</taxon>
        <taxon>Eucarida</taxon>
        <taxon>Decapoda</taxon>
        <taxon>Pleocyemata</taxon>
        <taxon>Astacidea</taxon>
        <taxon>Nephropoidea</taxon>
        <taxon>Nephropidae</taxon>
        <taxon>Homarus</taxon>
    </lineage>
</organism>
<proteinExistence type="predicted"/>
<evidence type="ECO:0000313" key="2">
    <source>
        <dbReference type="Proteomes" id="UP000747542"/>
    </source>
</evidence>
<dbReference type="Proteomes" id="UP000747542">
    <property type="component" value="Unassembled WGS sequence"/>
</dbReference>
<gene>
    <name evidence="1" type="ORF">Hamer_G022849</name>
</gene>
<dbReference type="AlphaFoldDB" id="A0A8J5MRP3"/>
<protein>
    <submittedName>
        <fullName evidence="1">Uncharacterized protein</fullName>
    </submittedName>
</protein>
<accession>A0A8J5MRP3</accession>
<dbReference type="EMBL" id="JAHLQT010029263">
    <property type="protein sequence ID" value="KAG7161480.1"/>
    <property type="molecule type" value="Genomic_DNA"/>
</dbReference>
<comment type="caution">
    <text evidence="1">The sequence shown here is derived from an EMBL/GenBank/DDBJ whole genome shotgun (WGS) entry which is preliminary data.</text>
</comment>
<sequence length="68" mass="7045">MVLTKYVALACHLDYQNGGGGRGPPCTTPCAPDLSDGSLPILVTRPACPHPPGSPSCFSPQYSQLCSI</sequence>
<evidence type="ECO:0000313" key="1">
    <source>
        <dbReference type="EMBL" id="KAG7161480.1"/>
    </source>
</evidence>
<reference evidence="1" key="1">
    <citation type="journal article" date="2021" name="Sci. Adv.">
        <title>The American lobster genome reveals insights on longevity, neural, and immune adaptations.</title>
        <authorList>
            <person name="Polinski J.M."/>
            <person name="Zimin A.V."/>
            <person name="Clark K.F."/>
            <person name="Kohn A.B."/>
            <person name="Sadowski N."/>
            <person name="Timp W."/>
            <person name="Ptitsyn A."/>
            <person name="Khanna P."/>
            <person name="Romanova D.Y."/>
            <person name="Williams P."/>
            <person name="Greenwood S.J."/>
            <person name="Moroz L.L."/>
            <person name="Walt D.R."/>
            <person name="Bodnar A.G."/>
        </authorList>
    </citation>
    <scope>NUCLEOTIDE SEQUENCE</scope>
    <source>
        <strain evidence="1">GMGI-L3</strain>
    </source>
</reference>
<keyword evidence="2" id="KW-1185">Reference proteome</keyword>